<dbReference type="EMBL" id="CP020330">
    <property type="protein sequence ID" value="AQZ50312.1"/>
    <property type="molecule type" value="Genomic_DNA"/>
</dbReference>
<sequence length="333" mass="37519">MVGEISRRDFFVTTRDGVRIAIREVADKEAPDRSVPMILMHGTRIPGLSEYDLDVPHGSLAEDLARRGHRCYIVDGRGFGRSERPPEMEAPPAKTRPLYRTLELTRDLDAAVDHLCDASGHDRAGMFGWGVGGTCVMAYAALFPEKVSHLVLYVMMYGAAGNHPKFCHGSQWEDPARPGHFNRPHFGNYTFNAVDMLTREWDRQIPIADKTAWRDPAIVKAFEQALIDGDPTAKDRDPPTYRSPNGMLEDLFLMGIGHKLVDASQVYARVMIVRPEFDTLSRKDDMDALAADLINAAEVLYWQPENTTHYILFDRPERGRDAMLGEMEAFLGR</sequence>
<dbReference type="KEGG" id="mmed:Mame_00938"/>
<evidence type="ECO:0000259" key="1">
    <source>
        <dbReference type="Pfam" id="PF00561"/>
    </source>
</evidence>
<dbReference type="InterPro" id="IPR029058">
    <property type="entry name" value="AB_hydrolase_fold"/>
</dbReference>
<protein>
    <submittedName>
        <fullName evidence="2">Poly(R)-hydroxyalkanoic acid synthase, class III, PhaC subunit</fullName>
    </submittedName>
</protein>
<accession>A0A1U9YY67</accession>
<name>A0A1U9YY67_9HYPH</name>
<dbReference type="eggNOG" id="COG2267">
    <property type="taxonomic scope" value="Bacteria"/>
</dbReference>
<dbReference type="Gene3D" id="3.40.50.1820">
    <property type="entry name" value="alpha/beta hydrolase"/>
    <property type="match status" value="1"/>
</dbReference>
<dbReference type="Proteomes" id="UP000191135">
    <property type="component" value="Chromosome"/>
</dbReference>
<evidence type="ECO:0000313" key="2">
    <source>
        <dbReference type="EMBL" id="AQZ50312.1"/>
    </source>
</evidence>
<dbReference type="Pfam" id="PF00561">
    <property type="entry name" value="Abhydrolase_1"/>
    <property type="match status" value="1"/>
</dbReference>
<feature type="domain" description="AB hydrolase-1" evidence="1">
    <location>
        <begin position="45"/>
        <end position="155"/>
    </location>
</feature>
<reference evidence="2 3" key="1">
    <citation type="submission" date="2017-03" db="EMBL/GenBank/DDBJ databases">
        <title>Foreign affairs: Plasmid Transfer between Roseobacters and Rhizobia.</title>
        <authorList>
            <person name="Bartling P."/>
            <person name="Bunk B."/>
            <person name="Overmann J."/>
            <person name="Brinkmann H."/>
            <person name="Petersen J."/>
        </authorList>
    </citation>
    <scope>NUCLEOTIDE SEQUENCE [LARGE SCALE GENOMIC DNA]</scope>
    <source>
        <strain evidence="2 3">MACL11</strain>
    </source>
</reference>
<dbReference type="InterPro" id="IPR050266">
    <property type="entry name" value="AB_hydrolase_sf"/>
</dbReference>
<dbReference type="AlphaFoldDB" id="A0A1U9YY67"/>
<proteinExistence type="predicted"/>
<dbReference type="InterPro" id="IPR000073">
    <property type="entry name" value="AB_hydrolase_1"/>
</dbReference>
<evidence type="ECO:0000313" key="3">
    <source>
        <dbReference type="Proteomes" id="UP000191135"/>
    </source>
</evidence>
<organism evidence="2 3">
    <name type="scientific">Martelella mediterranea DSM 17316</name>
    <dbReference type="NCBI Taxonomy" id="1122214"/>
    <lineage>
        <taxon>Bacteria</taxon>
        <taxon>Pseudomonadati</taxon>
        <taxon>Pseudomonadota</taxon>
        <taxon>Alphaproteobacteria</taxon>
        <taxon>Hyphomicrobiales</taxon>
        <taxon>Aurantimonadaceae</taxon>
        <taxon>Martelella</taxon>
    </lineage>
</organism>
<gene>
    <name evidence="2" type="ORF">Mame_00938</name>
</gene>
<dbReference type="PANTHER" id="PTHR43798:SF33">
    <property type="entry name" value="HYDROLASE, PUTATIVE (AFU_ORTHOLOGUE AFUA_2G14860)-RELATED"/>
    <property type="match status" value="1"/>
</dbReference>
<dbReference type="GO" id="GO:0016020">
    <property type="term" value="C:membrane"/>
    <property type="evidence" value="ECO:0007669"/>
    <property type="project" value="TreeGrafter"/>
</dbReference>
<keyword evidence="3" id="KW-1185">Reference proteome</keyword>
<dbReference type="SUPFAM" id="SSF53474">
    <property type="entry name" value="alpha/beta-Hydrolases"/>
    <property type="match status" value="1"/>
</dbReference>
<dbReference type="PANTHER" id="PTHR43798">
    <property type="entry name" value="MONOACYLGLYCEROL LIPASE"/>
    <property type="match status" value="1"/>
</dbReference>
<dbReference type="STRING" id="1122214.Mame_00938"/>